<evidence type="ECO:0000313" key="1">
    <source>
        <dbReference type="EMBL" id="MCO6050838.1"/>
    </source>
</evidence>
<keyword evidence="2" id="KW-1185">Reference proteome</keyword>
<comment type="caution">
    <text evidence="1">The sequence shown here is derived from an EMBL/GenBank/DDBJ whole genome shotgun (WGS) entry which is preliminary data.</text>
</comment>
<evidence type="ECO:0000313" key="2">
    <source>
        <dbReference type="Proteomes" id="UP001205906"/>
    </source>
</evidence>
<dbReference type="EMBL" id="JAMXQS010000006">
    <property type="protein sequence ID" value="MCO6050838.1"/>
    <property type="molecule type" value="Genomic_DNA"/>
</dbReference>
<gene>
    <name evidence="1" type="ORF">NGM99_13725</name>
</gene>
<name>A0ABT1C7M1_9HYPH</name>
<sequence length="183" mass="20634">MGLALRAEDFDGVLALPPAPNWAKDLEAADTLDEFRNVVDQAERSMAAWRTHMRKTLASGIEMILAKAEGEEPHIVELAIVPMIDEALLSAEELRVSYGVPFDNLIGMFSDERFARLQPGARRLMRKQAGRVQVLQSQQIACIEELQRGLQDFRQQLIDETEFSQHVHESIADHPVINAYLAR</sequence>
<accession>A0ABT1C7M1</accession>
<proteinExistence type="predicted"/>
<reference evidence="1 2" key="1">
    <citation type="submission" date="2022-06" db="EMBL/GenBank/DDBJ databases">
        <title>Mesorhizobium sp. strain RP14 Genome sequencing and assembly.</title>
        <authorList>
            <person name="Kim I."/>
        </authorList>
    </citation>
    <scope>NUCLEOTIDE SEQUENCE [LARGE SCALE GENOMIC DNA]</scope>
    <source>
        <strain evidence="2">RP14(2022)</strain>
    </source>
</reference>
<organism evidence="1 2">
    <name type="scientific">Mesorhizobium liriopis</name>
    <dbReference type="NCBI Taxonomy" id="2953882"/>
    <lineage>
        <taxon>Bacteria</taxon>
        <taxon>Pseudomonadati</taxon>
        <taxon>Pseudomonadota</taxon>
        <taxon>Alphaproteobacteria</taxon>
        <taxon>Hyphomicrobiales</taxon>
        <taxon>Phyllobacteriaceae</taxon>
        <taxon>Mesorhizobium</taxon>
    </lineage>
</organism>
<dbReference type="Proteomes" id="UP001205906">
    <property type="component" value="Unassembled WGS sequence"/>
</dbReference>
<protein>
    <submittedName>
        <fullName evidence="1">Uncharacterized protein</fullName>
    </submittedName>
</protein>
<dbReference type="RefSeq" id="WP_252819800.1">
    <property type="nucleotide sequence ID" value="NZ_JAMXQS010000006.1"/>
</dbReference>